<dbReference type="GeneID" id="40525931"/>
<organism evidence="1">
    <name type="scientific">Bracoviriform inaniti</name>
    <dbReference type="NCBI Taxonomy" id="36344"/>
    <lineage>
        <taxon>Viruses</taxon>
        <taxon>Viruses incertae sedis</taxon>
        <taxon>Polydnaviriformidae</taxon>
        <taxon>Bracoviriform</taxon>
    </lineage>
</organism>
<gene>
    <name evidence="1" type="primary">15.8g4</name>
</gene>
<dbReference type="RefSeq" id="YP_009665771.1">
    <property type="nucleotide sequence ID" value="NC_043267.1"/>
</dbReference>
<reference evidence="1" key="1">
    <citation type="submission" date="2007-08" db="EMBL/GenBank/DDBJ databases">
        <authorList>
            <person name="Lanzrein B."/>
        </authorList>
    </citation>
    <scope>NUCLEOTIDE SEQUENCE</scope>
</reference>
<reference evidence="1" key="2">
    <citation type="submission" date="2007-09" db="EMBL/GenBank/DDBJ databases">
        <authorList>
            <person name="Wetterwald C."/>
        </authorList>
    </citation>
    <scope>NUCLEOTIDE SEQUENCE</scope>
</reference>
<protein>
    <submittedName>
        <fullName evidence="1">15.8g4 protein</fullName>
    </submittedName>
</protein>
<dbReference type="EMBL" id="AM850131">
    <property type="protein sequence ID" value="CAO98963.1"/>
    <property type="molecule type" value="Genomic_DNA"/>
</dbReference>
<evidence type="ECO:0000313" key="1">
    <source>
        <dbReference type="EMBL" id="CAO98963.1"/>
    </source>
</evidence>
<sequence length="38" mass="4336">MRQHLKSDVDLTVILRLSAPRKPKDSNMLDNNLAMTRG</sequence>
<dbReference type="KEGG" id="vg:40525931"/>
<name>A8E0Z3_9VIRU</name>
<proteinExistence type="predicted"/>
<accession>A8E0Z3</accession>